<dbReference type="EMBL" id="HG720764">
    <property type="protein sequence ID" value="CDJ59735.1"/>
    <property type="molecule type" value="Genomic_DNA"/>
</dbReference>
<dbReference type="VEuPathDB" id="ToxoDB:EMWEY_00024440"/>
<reference evidence="2" key="2">
    <citation type="submission" date="2013-10" db="EMBL/GenBank/DDBJ databases">
        <authorList>
            <person name="Aslett M."/>
        </authorList>
    </citation>
    <scope>NUCLEOTIDE SEQUENCE [LARGE SCALE GENOMIC DNA]</scope>
    <source>
        <strain evidence="2">Weybridge</strain>
    </source>
</reference>
<feature type="transmembrane region" description="Helical" evidence="1">
    <location>
        <begin position="74"/>
        <end position="91"/>
    </location>
</feature>
<dbReference type="OrthoDB" id="10603711at2759"/>
<protein>
    <submittedName>
        <fullName evidence="2">Uncharacterized protein</fullName>
    </submittedName>
</protein>
<sequence>MSYGGVAAAAVLLRQRPSAGTIEGGAAYLQLPPVGTDTWHAARESAAEEYPWLLGDEALRSLRSRKGSRDSQRMLRAIAAAVILVVFVAFGCRLSRLEIHRGSPEGNTLPVDPEELQQLREELDEAEAALWEEWTGASDAVRSAFERNFMPKLGENAVEMGPFGLFQQQVIAAQKLHELLQHKQDEQSMPEGHGGQEPTFVELQRCSFQLLLATSLIRAASERLSYLNKLEALCDERGIGSALLQRKQQPLLLDQEQQEEGVASSGMTFSEFLKTLNERSGRKIDLAFAGGALGGRGSVGRLVPRELGEQLVGLVLAMRMRRASDARVYSILRMPLGMYMNSLDEAEEELGERASLESVELYGADEGTEESFPVLLFAEFLSEFEGRLDDGGLRQPVDKHLAFVAGGWGVERCLKGIENIQQEEDTSDVKLRIEKTKKWAQARIISTAVAAPQTHHADVRPCGSLSLGLSLL</sequence>
<dbReference type="GeneID" id="25336430"/>
<proteinExistence type="predicted"/>
<dbReference type="AlphaFoldDB" id="U6MDI3"/>
<organism evidence="2 3">
    <name type="scientific">Eimeria maxima</name>
    <name type="common">Coccidian parasite</name>
    <dbReference type="NCBI Taxonomy" id="5804"/>
    <lineage>
        <taxon>Eukaryota</taxon>
        <taxon>Sar</taxon>
        <taxon>Alveolata</taxon>
        <taxon>Apicomplexa</taxon>
        <taxon>Conoidasida</taxon>
        <taxon>Coccidia</taxon>
        <taxon>Eucoccidiorida</taxon>
        <taxon>Eimeriorina</taxon>
        <taxon>Eimeriidae</taxon>
        <taxon>Eimeria</taxon>
    </lineage>
</organism>
<keyword evidence="1" id="KW-1133">Transmembrane helix</keyword>
<name>U6MDI3_EIMMA</name>
<keyword evidence="1" id="KW-0472">Membrane</keyword>
<evidence type="ECO:0000256" key="1">
    <source>
        <dbReference type="SAM" id="Phobius"/>
    </source>
</evidence>
<evidence type="ECO:0000313" key="3">
    <source>
        <dbReference type="Proteomes" id="UP000030763"/>
    </source>
</evidence>
<accession>U6MDI3</accession>
<keyword evidence="1" id="KW-0812">Transmembrane</keyword>
<dbReference type="RefSeq" id="XP_013336380.1">
    <property type="nucleotide sequence ID" value="XM_013480926.1"/>
</dbReference>
<evidence type="ECO:0000313" key="2">
    <source>
        <dbReference type="EMBL" id="CDJ59735.1"/>
    </source>
</evidence>
<dbReference type="Proteomes" id="UP000030763">
    <property type="component" value="Unassembled WGS sequence"/>
</dbReference>
<keyword evidence="3" id="KW-1185">Reference proteome</keyword>
<gene>
    <name evidence="2" type="ORF">EMWEY_00024440</name>
</gene>
<dbReference type="OMA" id="WAQARII"/>
<reference evidence="2" key="1">
    <citation type="submission" date="2013-10" db="EMBL/GenBank/DDBJ databases">
        <title>Genomic analysis of the causative agents of coccidiosis in chickens.</title>
        <authorList>
            <person name="Reid A.J."/>
            <person name="Blake D."/>
            <person name="Billington K."/>
            <person name="Browne H."/>
            <person name="Dunn M."/>
            <person name="Hung S."/>
            <person name="Kawahara F."/>
            <person name="Miranda-Saavedra D."/>
            <person name="Mourier T."/>
            <person name="Nagra H."/>
            <person name="Otto T.D."/>
            <person name="Rawlings N."/>
            <person name="Sanchez A."/>
            <person name="Sanders M."/>
            <person name="Subramaniam C."/>
            <person name="Tay Y."/>
            <person name="Dear P."/>
            <person name="Doerig C."/>
            <person name="Gruber A."/>
            <person name="Parkinson J."/>
            <person name="Shirley M."/>
            <person name="Wan K.L."/>
            <person name="Berriman M."/>
            <person name="Tomley F."/>
            <person name="Pain A."/>
        </authorList>
    </citation>
    <scope>NUCLEOTIDE SEQUENCE [LARGE SCALE GENOMIC DNA]</scope>
    <source>
        <strain evidence="2">Weybridge</strain>
    </source>
</reference>